<feature type="compositionally biased region" description="Basic and acidic residues" evidence="5">
    <location>
        <begin position="22"/>
        <end position="35"/>
    </location>
</feature>
<comment type="subcellular location">
    <subcellularLocation>
        <location evidence="1">Nucleus</location>
    </subcellularLocation>
</comment>
<evidence type="ECO:0000256" key="3">
    <source>
        <dbReference type="ARBA" id="ARBA00022553"/>
    </source>
</evidence>
<feature type="compositionally biased region" description="Basic and acidic residues" evidence="5">
    <location>
        <begin position="249"/>
        <end position="263"/>
    </location>
</feature>
<feature type="compositionally biased region" description="Acidic residues" evidence="5">
    <location>
        <begin position="472"/>
        <end position="493"/>
    </location>
</feature>
<evidence type="ECO:0000256" key="4">
    <source>
        <dbReference type="ARBA" id="ARBA00023242"/>
    </source>
</evidence>
<dbReference type="Bgee" id="ENSCPOG00000034568">
    <property type="expression patterns" value="Expressed in testis and 13 other cell types or tissues"/>
</dbReference>
<evidence type="ECO:0000256" key="2">
    <source>
        <dbReference type="ARBA" id="ARBA00007354"/>
    </source>
</evidence>
<dbReference type="FunCoup" id="A0A286Y3R8">
    <property type="interactions" value="1328"/>
</dbReference>
<evidence type="ECO:0000313" key="7">
    <source>
        <dbReference type="Ensembl" id="ENSCPOP00000032202.1"/>
    </source>
</evidence>
<evidence type="ECO:0000256" key="5">
    <source>
        <dbReference type="SAM" id="MobiDB-lite"/>
    </source>
</evidence>
<dbReference type="VEuPathDB" id="HostDB:ENSCPOG00000034568"/>
<feature type="compositionally biased region" description="Basic and acidic residues" evidence="5">
    <location>
        <begin position="807"/>
        <end position="825"/>
    </location>
</feature>
<accession>A0A286Y3R8</accession>
<reference evidence="7" key="2">
    <citation type="submission" date="2025-08" db="UniProtKB">
        <authorList>
            <consortium name="Ensembl"/>
        </authorList>
    </citation>
    <scope>IDENTIFICATION</scope>
    <source>
        <strain evidence="7">2N</strain>
    </source>
</reference>
<evidence type="ECO:0000259" key="6">
    <source>
        <dbReference type="Pfam" id="PF18876"/>
    </source>
</evidence>
<dbReference type="Ensembl" id="ENSCPOT00000033059.1">
    <property type="protein sequence ID" value="ENSCPOP00000032202.1"/>
    <property type="gene ID" value="ENSCPOG00000034568.1"/>
</dbReference>
<reference evidence="8" key="1">
    <citation type="journal article" date="2011" name="Nature">
        <title>A high-resolution map of human evolutionary constraint using 29 mammals.</title>
        <authorList>
            <person name="Lindblad-Toh K."/>
            <person name="Garber M."/>
            <person name="Zuk O."/>
            <person name="Lin M.F."/>
            <person name="Parker B.J."/>
            <person name="Washietl S."/>
            <person name="Kheradpour P."/>
            <person name="Ernst J."/>
            <person name="Jordan G."/>
            <person name="Mauceli E."/>
            <person name="Ward L.D."/>
            <person name="Lowe C.B."/>
            <person name="Holloway A.K."/>
            <person name="Clamp M."/>
            <person name="Gnerre S."/>
            <person name="Alfoldi J."/>
            <person name="Beal K."/>
            <person name="Chang J."/>
            <person name="Clawson H."/>
            <person name="Cuff J."/>
            <person name="Di Palma F."/>
            <person name="Fitzgerald S."/>
            <person name="Flicek P."/>
            <person name="Guttman M."/>
            <person name="Hubisz M.J."/>
            <person name="Jaffe D.B."/>
            <person name="Jungreis I."/>
            <person name="Kent W.J."/>
            <person name="Kostka D."/>
            <person name="Lara M."/>
            <person name="Martins A.L."/>
            <person name="Massingham T."/>
            <person name="Moltke I."/>
            <person name="Raney B.J."/>
            <person name="Rasmussen M.D."/>
            <person name="Robinson J."/>
            <person name="Stark A."/>
            <person name="Vilella A.J."/>
            <person name="Wen J."/>
            <person name="Xie X."/>
            <person name="Zody M.C."/>
            <person name="Baldwin J."/>
            <person name="Bloom T."/>
            <person name="Chin C.W."/>
            <person name="Heiman D."/>
            <person name="Nicol R."/>
            <person name="Nusbaum C."/>
            <person name="Young S."/>
            <person name="Wilkinson J."/>
            <person name="Worley K.C."/>
            <person name="Kovar C.L."/>
            <person name="Muzny D.M."/>
            <person name="Gibbs R.A."/>
            <person name="Cree A."/>
            <person name="Dihn H.H."/>
            <person name="Fowler G."/>
            <person name="Jhangiani S."/>
            <person name="Joshi V."/>
            <person name="Lee S."/>
            <person name="Lewis L.R."/>
            <person name="Nazareth L.V."/>
            <person name="Okwuonu G."/>
            <person name="Santibanez J."/>
            <person name="Warren W.C."/>
            <person name="Mardis E.R."/>
            <person name="Weinstock G.M."/>
            <person name="Wilson R.K."/>
            <person name="Delehaunty K."/>
            <person name="Dooling D."/>
            <person name="Fronik C."/>
            <person name="Fulton L."/>
            <person name="Fulton B."/>
            <person name="Graves T."/>
            <person name="Minx P."/>
            <person name="Sodergren E."/>
            <person name="Birney E."/>
            <person name="Margulies E.H."/>
            <person name="Herrero J."/>
            <person name="Green E.D."/>
            <person name="Haussler D."/>
            <person name="Siepel A."/>
            <person name="Goldman N."/>
            <person name="Pollard K.S."/>
            <person name="Pedersen J.S."/>
            <person name="Lander E.S."/>
            <person name="Kellis M."/>
        </authorList>
    </citation>
    <scope>NUCLEOTIDE SEQUENCE [LARGE SCALE GENOMIC DNA]</scope>
    <source>
        <strain evidence="8">2N</strain>
    </source>
</reference>
<feature type="compositionally biased region" description="Pro residues" evidence="5">
    <location>
        <begin position="276"/>
        <end position="290"/>
    </location>
</feature>
<comment type="similarity">
    <text evidence="2">Belongs to the AF4 family.</text>
</comment>
<feature type="domain" description="AF4/FMR2 C-terminal homology" evidence="6">
    <location>
        <begin position="945"/>
        <end position="1203"/>
    </location>
</feature>
<sequence length="1204" mass="128559">MGGRSGCLYNEDRNLLRVREKERRNQEAQQEHSEFPEEMPLFGEPYKTAKGDELSSRLQSMLGNYEDMKELLSIASGSQCPGASDHRLGKPRYPLLPERGSSVLPSPFQAGVHHQPLHTAGPRSLPVGSDSHNPKMVPPRTDPPPGSRAKGCGPPDLQPLTQDRLGQEGSGSSSGQHKKGDHRADRDPCVRGTGAAPASELSPFLSSLPSPLPPLSPMRSSQMATARAQGGSKAQSGSSSGKGCCPVRSPRDPLVKARDKEAVLDSVAPVAGLGVDPPPPPQTFPPPPLPSKSGALQQKPTAYVRPMDGLDQAPSESPELKPQSFERGDSKVPPETRLAKLKMPPLPAEQTYPSDIHCVEEILKEMTHSWPPPLTAIHTPSTAEPSKFPFPTKDSQHISSAPQNQRQHDPPPKAQSRSQQGTSMLEHDLQLSDSEDSDGEQTPEKPPSSAAPPSALPGPAASAHSSSAESESTTDSDSSSDSESESSSSDSEDNEPRDVPAAEPEPPTTNKWQLDNWLSKVGQPALAPEGPDSTAESAQRRAQQGQDDDVDSATGQASAEPKSPPPRSCSRVPRAPAEAPHISRRGDHKSPAQQELPSRQTVGTKHPRRPAKASAPAPAADSTASSQGDKELGCGLKDPTSKDKPRVKTKGRLRSGGSREPGTTPPAPREKQQPGSCALVPTKDSAGPPSPEPFALFPLAQVQAPAQGSGRTSGCRQAVVVQEDGCKDTLPLPLRNSRVLSPLRDTPAPQSLVVKIALDLIARVPRLPGKGGRPRKLEEKPPSAGKTQEPEKRSSDTSGKVTRKRKGEAEKDYENKKIRLQKEVKSQPSLSSSSHKESSRTKTHKPSSEPSKKEMLAPAPVSSSSTSSSSSSQKPAKFAHKRSQREADLCQDPPHSASATKSSHKEPSAPKHRKGQRRGSGSSSEHRGSGDSTNPFPVPSLPNGNSKPGKPQVKFDKQQADFHMKEAKKLKSKAESMTDKVGKAFKYLDAVLSLIECGIAMELEGPATRSVYSVYSEAVDLVKFTMSLKSPDGTTQEKIFAVLCMRCQSLLNMAMFRCKKDIAVKYSRTLNEHFRTSSRVAQAPSPCIARSTGAPSPLSPVPSPAGSAGAPPSTGSLGSSGTPAMVSTPVTIQNMTSSYITITSHVLTAFDLWEQAEALARKSKEFFAQLSTKTCTLALNSSLADLVQYARQGFQRLKQVTKTP</sequence>
<keyword evidence="3" id="KW-0597">Phosphoprotein</keyword>
<feature type="compositionally biased region" description="Low complexity" evidence="5">
    <location>
        <begin position="457"/>
        <end position="471"/>
    </location>
</feature>
<dbReference type="eggNOG" id="ENOG502QR32">
    <property type="taxonomic scope" value="Eukaryota"/>
</dbReference>
<protein>
    <submittedName>
        <fullName evidence="7">ALF transcription elongation factor 1</fullName>
    </submittedName>
</protein>
<feature type="region of interest" description="Disordered" evidence="5">
    <location>
        <begin position="760"/>
        <end position="953"/>
    </location>
</feature>
<dbReference type="InterPro" id="IPR043640">
    <property type="entry name" value="AF4/FMR2_CHD"/>
</dbReference>
<proteinExistence type="inferred from homology"/>
<feature type="compositionally biased region" description="Low complexity" evidence="5">
    <location>
        <begin position="862"/>
        <end position="872"/>
    </location>
</feature>
<name>A0A286Y3R8_CAVPO</name>
<feature type="compositionally biased region" description="Low complexity" evidence="5">
    <location>
        <begin position="228"/>
        <end position="243"/>
    </location>
</feature>
<feature type="compositionally biased region" description="Polar residues" evidence="5">
    <location>
        <begin position="591"/>
        <end position="603"/>
    </location>
</feature>
<feature type="compositionally biased region" description="Low complexity" evidence="5">
    <location>
        <begin position="197"/>
        <end position="209"/>
    </location>
</feature>
<dbReference type="STRING" id="10141.ENSCPOP00000032202"/>
<dbReference type="OMA" id="KFTMSLK"/>
<feature type="region of interest" description="Disordered" evidence="5">
    <location>
        <begin position="22"/>
        <end position="48"/>
    </location>
</feature>
<dbReference type="Proteomes" id="UP000005447">
    <property type="component" value="Unassembled WGS sequence"/>
</dbReference>
<feature type="region of interest" description="Disordered" evidence="5">
    <location>
        <begin position="370"/>
        <end position="696"/>
    </location>
</feature>
<dbReference type="PANTHER" id="PTHR10528">
    <property type="entry name" value="AF4/FMR2 FAMILY MEMBER"/>
    <property type="match status" value="1"/>
</dbReference>
<feature type="region of interest" description="Disordered" evidence="5">
    <location>
        <begin position="76"/>
        <end position="352"/>
    </location>
</feature>
<evidence type="ECO:0000256" key="1">
    <source>
        <dbReference type="ARBA" id="ARBA00004123"/>
    </source>
</evidence>
<feature type="compositionally biased region" description="Basic and acidic residues" evidence="5">
    <location>
        <begin position="324"/>
        <end position="338"/>
    </location>
</feature>
<dbReference type="OrthoDB" id="6382204at2759"/>
<feature type="compositionally biased region" description="Pro residues" evidence="5">
    <location>
        <begin position="444"/>
        <end position="456"/>
    </location>
</feature>
<dbReference type="AlphaFoldDB" id="A0A286Y3R8"/>
<keyword evidence="8" id="KW-1185">Reference proteome</keyword>
<evidence type="ECO:0000313" key="8">
    <source>
        <dbReference type="Proteomes" id="UP000005447"/>
    </source>
</evidence>
<dbReference type="PANTHER" id="PTHR10528:SF6">
    <property type="entry name" value="AF4_FMR2 FAMILY MEMBER 1"/>
    <property type="match status" value="1"/>
</dbReference>
<feature type="compositionally biased region" description="Low complexity" evidence="5">
    <location>
        <begin position="1104"/>
        <end position="1122"/>
    </location>
</feature>
<dbReference type="EMBL" id="AAKN02033410">
    <property type="status" value="NOT_ANNOTATED_CDS"/>
    <property type="molecule type" value="Genomic_DNA"/>
</dbReference>
<dbReference type="Gene3D" id="6.10.250.2670">
    <property type="match status" value="1"/>
</dbReference>
<reference evidence="7" key="3">
    <citation type="submission" date="2025-09" db="UniProtKB">
        <authorList>
            <consortium name="Ensembl"/>
        </authorList>
    </citation>
    <scope>IDENTIFICATION</scope>
    <source>
        <strain evidence="7">2N</strain>
    </source>
</reference>
<feature type="compositionally biased region" description="Pro residues" evidence="5">
    <location>
        <begin position="136"/>
        <end position="146"/>
    </location>
</feature>
<dbReference type="GeneTree" id="ENSGT00950000182974"/>
<feature type="region of interest" description="Disordered" evidence="5">
    <location>
        <begin position="1085"/>
        <end position="1122"/>
    </location>
</feature>
<dbReference type="InterPro" id="IPR007797">
    <property type="entry name" value="AF4/FMR2"/>
</dbReference>
<organism evidence="7 8">
    <name type="scientific">Cavia porcellus</name>
    <name type="common">Guinea pig</name>
    <dbReference type="NCBI Taxonomy" id="10141"/>
    <lineage>
        <taxon>Eukaryota</taxon>
        <taxon>Metazoa</taxon>
        <taxon>Chordata</taxon>
        <taxon>Craniata</taxon>
        <taxon>Vertebrata</taxon>
        <taxon>Euteleostomi</taxon>
        <taxon>Mammalia</taxon>
        <taxon>Eutheria</taxon>
        <taxon>Euarchontoglires</taxon>
        <taxon>Glires</taxon>
        <taxon>Rodentia</taxon>
        <taxon>Hystricomorpha</taxon>
        <taxon>Caviidae</taxon>
        <taxon>Cavia</taxon>
    </lineage>
</organism>
<feature type="compositionally biased region" description="Low complexity" evidence="5">
    <location>
        <begin position="612"/>
        <end position="626"/>
    </location>
</feature>
<dbReference type="GO" id="GO:0032783">
    <property type="term" value="C:super elongation complex"/>
    <property type="evidence" value="ECO:0007669"/>
    <property type="project" value="TreeGrafter"/>
</dbReference>
<feature type="compositionally biased region" description="Basic and acidic residues" evidence="5">
    <location>
        <begin position="834"/>
        <end position="855"/>
    </location>
</feature>
<dbReference type="GO" id="GO:0010468">
    <property type="term" value="P:regulation of gene expression"/>
    <property type="evidence" value="ECO:0007669"/>
    <property type="project" value="InterPro"/>
</dbReference>
<dbReference type="Pfam" id="PF18876">
    <property type="entry name" value="AFF4_CHD"/>
    <property type="match status" value="1"/>
</dbReference>
<dbReference type="InParanoid" id="A0A286Y3R8"/>
<gene>
    <name evidence="7" type="primary">AFF1</name>
</gene>
<keyword evidence="4" id="KW-0539">Nucleus</keyword>
<dbReference type="Pfam" id="PF05110">
    <property type="entry name" value="AF-4"/>
    <property type="match status" value="1"/>
</dbReference>